<dbReference type="Proteomes" id="UP001252875">
    <property type="component" value="Unassembled WGS sequence"/>
</dbReference>
<evidence type="ECO:0000313" key="5">
    <source>
        <dbReference type="EMBL" id="MDT2600260.1"/>
    </source>
</evidence>
<comment type="caution">
    <text evidence="5">The sequence shown here is derived from an EMBL/GenBank/DDBJ whole genome shotgun (WGS) entry which is preliminary data.</text>
</comment>
<feature type="domain" description="OmpR/PhoB-type" evidence="4">
    <location>
        <begin position="144"/>
        <end position="217"/>
    </location>
</feature>
<evidence type="ECO:0000256" key="1">
    <source>
        <dbReference type="ARBA" id="ARBA00023015"/>
    </source>
</evidence>
<name>A0ABU3EZF8_9ENTE</name>
<dbReference type="EMBL" id="JARPYI010000005">
    <property type="protein sequence ID" value="MDT2600260.1"/>
    <property type="molecule type" value="Genomic_DNA"/>
</dbReference>
<dbReference type="InterPro" id="IPR001867">
    <property type="entry name" value="OmpR/PhoB-type_DNA-bd"/>
</dbReference>
<keyword evidence="1" id="KW-0805">Transcription regulation</keyword>
<evidence type="ECO:0000256" key="2">
    <source>
        <dbReference type="ARBA" id="ARBA00023125"/>
    </source>
</evidence>
<evidence type="ECO:0000259" key="4">
    <source>
        <dbReference type="Pfam" id="PF00486"/>
    </source>
</evidence>
<keyword evidence="6" id="KW-1185">Reference proteome</keyword>
<evidence type="ECO:0000256" key="3">
    <source>
        <dbReference type="ARBA" id="ARBA00023163"/>
    </source>
</evidence>
<dbReference type="Pfam" id="PF00486">
    <property type="entry name" value="Trans_reg_C"/>
    <property type="match status" value="1"/>
</dbReference>
<sequence>MTKVLLLSKNHTIEPNLENILQRVNAEFYCSSSLFYQAKEHIQVIQYFSLVIICDTISNVELTQYIKGIKDCGIPLFRMGNKSQIGGTEFAWLDNDIDYWIEPGDSDSEIIDKIARASFYKKQSVQPEKEEGFSGQNYSNFINRLSKRELQLLVYLYEANGDTVAREILCQKMWQKKMSHAGFSNLSAIAKRLKLKMLAAGIDTEGMGSSWGQGYFLQAPFLQFLKNNDFDKYLTIISPTVETQCEVTTQTEN</sequence>
<proteinExistence type="predicted"/>
<keyword evidence="2" id="KW-0238">DNA-binding</keyword>
<keyword evidence="3" id="KW-0804">Transcription</keyword>
<protein>
    <submittedName>
        <fullName evidence="5">Winged helix-turn-helix domain-containing protein</fullName>
    </submittedName>
</protein>
<evidence type="ECO:0000313" key="6">
    <source>
        <dbReference type="Proteomes" id="UP001252875"/>
    </source>
</evidence>
<accession>A0ABU3EZF8</accession>
<dbReference type="InterPro" id="IPR036388">
    <property type="entry name" value="WH-like_DNA-bd_sf"/>
</dbReference>
<dbReference type="SUPFAM" id="SSF46894">
    <property type="entry name" value="C-terminal effector domain of the bipartite response regulators"/>
    <property type="match status" value="1"/>
</dbReference>
<organism evidence="5 6">
    <name type="scientific">Enterococcus hulanensis</name>
    <dbReference type="NCBI Taxonomy" id="2559929"/>
    <lineage>
        <taxon>Bacteria</taxon>
        <taxon>Bacillati</taxon>
        <taxon>Bacillota</taxon>
        <taxon>Bacilli</taxon>
        <taxon>Lactobacillales</taxon>
        <taxon>Enterococcaceae</taxon>
        <taxon>Enterococcus</taxon>
    </lineage>
</organism>
<dbReference type="RefSeq" id="WP_311822307.1">
    <property type="nucleotide sequence ID" value="NZ_JARPYF010000005.1"/>
</dbReference>
<gene>
    <name evidence="5" type="ORF">P7D85_10780</name>
</gene>
<reference evidence="5 6" key="1">
    <citation type="submission" date="2023-03" db="EMBL/GenBank/DDBJ databases">
        <authorList>
            <person name="Shen W."/>
            <person name="Cai J."/>
        </authorList>
    </citation>
    <scope>NUCLEOTIDE SEQUENCE [LARGE SCALE GENOMIC DNA]</scope>
    <source>
        <strain evidence="5 6">D6-4</strain>
    </source>
</reference>
<dbReference type="InterPro" id="IPR016032">
    <property type="entry name" value="Sig_transdc_resp-reg_C-effctor"/>
</dbReference>
<dbReference type="Gene3D" id="1.10.10.10">
    <property type="entry name" value="Winged helix-like DNA-binding domain superfamily/Winged helix DNA-binding domain"/>
    <property type="match status" value="1"/>
</dbReference>